<dbReference type="CDD" id="cd11713">
    <property type="entry name" value="GINS_A_psf3"/>
    <property type="match status" value="1"/>
</dbReference>
<comment type="subunit">
    <text evidence="6">Component of the GINS complex.</text>
</comment>
<protein>
    <recommendedName>
        <fullName evidence="3 6">DNA replication complex GINS protein PSF3</fullName>
    </recommendedName>
</protein>
<organism evidence="9 10">
    <name type="scientific">Friedmanniomyces simplex</name>
    <dbReference type="NCBI Taxonomy" id="329884"/>
    <lineage>
        <taxon>Eukaryota</taxon>
        <taxon>Fungi</taxon>
        <taxon>Dikarya</taxon>
        <taxon>Ascomycota</taxon>
        <taxon>Pezizomycotina</taxon>
        <taxon>Dothideomycetes</taxon>
        <taxon>Dothideomycetidae</taxon>
        <taxon>Mycosphaerellales</taxon>
        <taxon>Teratosphaeriaceae</taxon>
        <taxon>Friedmanniomyces</taxon>
    </lineage>
</organism>
<comment type="function">
    <text evidence="6">The GINS complex plays an essential role in the initiation of DNA replication.</text>
</comment>
<dbReference type="GO" id="GO:0000811">
    <property type="term" value="C:GINS complex"/>
    <property type="evidence" value="ECO:0007669"/>
    <property type="project" value="UniProtKB-UniRule"/>
</dbReference>
<comment type="caution">
    <text evidence="9">The sequence shown here is derived from an EMBL/GenBank/DDBJ whole genome shotgun (WGS) entry which is preliminary data.</text>
</comment>
<proteinExistence type="inferred from homology"/>
<evidence type="ECO:0000313" key="10">
    <source>
        <dbReference type="Proteomes" id="UP000309340"/>
    </source>
</evidence>
<evidence type="ECO:0000256" key="1">
    <source>
        <dbReference type="ARBA" id="ARBA00004123"/>
    </source>
</evidence>
<dbReference type="PANTHER" id="PTHR22768:SF0">
    <property type="entry name" value="DNA REPLICATION COMPLEX GINS PROTEIN PSF3"/>
    <property type="match status" value="1"/>
</dbReference>
<evidence type="ECO:0000313" key="9">
    <source>
        <dbReference type="EMBL" id="TKA75252.1"/>
    </source>
</evidence>
<evidence type="ECO:0000256" key="4">
    <source>
        <dbReference type="ARBA" id="ARBA00022705"/>
    </source>
</evidence>
<dbReference type="InterPro" id="IPR021151">
    <property type="entry name" value="GINS_A"/>
</dbReference>
<evidence type="ECO:0000256" key="6">
    <source>
        <dbReference type="RuleBase" id="RU367161"/>
    </source>
</evidence>
<dbReference type="STRING" id="329884.A0A4U0XEJ9"/>
<dbReference type="InterPro" id="IPR038437">
    <property type="entry name" value="GINS_Psf3_sf"/>
</dbReference>
<dbReference type="Pfam" id="PF05916">
    <property type="entry name" value="Sld5"/>
    <property type="match status" value="1"/>
</dbReference>
<name>A0A4U0XEJ9_9PEZI</name>
<gene>
    <name evidence="9" type="ORF">B0A55_05755</name>
</gene>
<dbReference type="PANTHER" id="PTHR22768">
    <property type="entry name" value="DNA REPLICATION COMPLEX GINS PROTEIN PSF3"/>
    <property type="match status" value="1"/>
</dbReference>
<dbReference type="SUPFAM" id="SSF158573">
    <property type="entry name" value="GINS helical bundle-like"/>
    <property type="match status" value="1"/>
</dbReference>
<dbReference type="SUPFAM" id="SSF160059">
    <property type="entry name" value="PriA/YqbF domain"/>
    <property type="match status" value="1"/>
</dbReference>
<dbReference type="EMBL" id="NAJQ01000199">
    <property type="protein sequence ID" value="TKA75252.1"/>
    <property type="molecule type" value="Genomic_DNA"/>
</dbReference>
<evidence type="ECO:0000259" key="8">
    <source>
        <dbReference type="Pfam" id="PF22466"/>
    </source>
</evidence>
<keyword evidence="4 6" id="KW-0235">DNA replication</keyword>
<dbReference type="InterPro" id="IPR055221">
    <property type="entry name" value="PSF3_N"/>
</dbReference>
<dbReference type="InterPro" id="IPR010492">
    <property type="entry name" value="GINS_Psf3"/>
</dbReference>
<dbReference type="OrthoDB" id="10251744at2759"/>
<accession>A0A4U0XEJ9</accession>
<reference evidence="9 10" key="1">
    <citation type="submission" date="2017-03" db="EMBL/GenBank/DDBJ databases">
        <title>Genomes of endolithic fungi from Antarctica.</title>
        <authorList>
            <person name="Coleine C."/>
            <person name="Masonjones S."/>
            <person name="Stajich J.E."/>
        </authorList>
    </citation>
    <scope>NUCLEOTIDE SEQUENCE [LARGE SCALE GENOMIC DNA]</scope>
    <source>
        <strain evidence="9 10">CCFEE 5184</strain>
    </source>
</reference>
<evidence type="ECO:0000256" key="5">
    <source>
        <dbReference type="ARBA" id="ARBA00023242"/>
    </source>
</evidence>
<dbReference type="Proteomes" id="UP000309340">
    <property type="component" value="Unassembled WGS sequence"/>
</dbReference>
<keyword evidence="10" id="KW-1185">Reference proteome</keyword>
<dbReference type="Pfam" id="PF22466">
    <property type="entry name" value="PSF3_N"/>
    <property type="match status" value="1"/>
</dbReference>
<evidence type="ECO:0000259" key="7">
    <source>
        <dbReference type="Pfam" id="PF05916"/>
    </source>
</evidence>
<dbReference type="CDD" id="cd21693">
    <property type="entry name" value="GINS_B_Psf3"/>
    <property type="match status" value="1"/>
</dbReference>
<evidence type="ECO:0000256" key="3">
    <source>
        <dbReference type="ARBA" id="ARBA00015140"/>
    </source>
</evidence>
<feature type="domain" description="DNA replication complex GINS protein PSF3 N-terminal" evidence="8">
    <location>
        <begin position="4"/>
        <end position="54"/>
    </location>
</feature>
<comment type="subcellular location">
    <subcellularLocation>
        <location evidence="1 6">Nucleus</location>
    </subcellularLocation>
</comment>
<evidence type="ECO:0000256" key="2">
    <source>
        <dbReference type="ARBA" id="ARBA00006343"/>
    </source>
</evidence>
<comment type="similarity">
    <text evidence="2 6">Belongs to the GINS3/PSF3 family.</text>
</comment>
<dbReference type="GO" id="GO:1902975">
    <property type="term" value="P:mitotic DNA replication initiation"/>
    <property type="evidence" value="ECO:0007669"/>
    <property type="project" value="TreeGrafter"/>
</dbReference>
<sequence length="180" mass="19601">MAYYSPTAILTDAQKTPTTFSLAVPALSPLNNSAPITPTTKLDLPLWLAEMLAVSKPAGPSSSALATLDMPAALGGKVLNALRADPRSVELRQQAQWFYGLGERMLELFEEEEMGAVLLDTFKQRALEIADKAQNTRTAQQGGDSGDFMSGLDETERQLFRAAHDGTHAVKKWFETTSRT</sequence>
<dbReference type="Gene3D" id="1.20.58.2050">
    <property type="match status" value="1"/>
</dbReference>
<feature type="domain" description="GINS subunit" evidence="7">
    <location>
        <begin position="77"/>
        <end position="174"/>
    </location>
</feature>
<keyword evidence="5 6" id="KW-0539">Nucleus</keyword>
<dbReference type="AlphaFoldDB" id="A0A4U0XEJ9"/>
<dbReference type="InterPro" id="IPR036224">
    <property type="entry name" value="GINS_bundle-like_dom_sf"/>
</dbReference>